<evidence type="ECO:0000313" key="3">
    <source>
        <dbReference type="Proteomes" id="UP000606786"/>
    </source>
</evidence>
<feature type="region of interest" description="Disordered" evidence="1">
    <location>
        <begin position="1"/>
        <end position="24"/>
    </location>
</feature>
<name>A0A811UE75_CERCA</name>
<reference evidence="2" key="1">
    <citation type="submission" date="2020-11" db="EMBL/GenBank/DDBJ databases">
        <authorList>
            <person name="Whitehead M."/>
        </authorList>
    </citation>
    <scope>NUCLEOTIDE SEQUENCE</scope>
    <source>
        <strain evidence="2">EGII</strain>
    </source>
</reference>
<comment type="caution">
    <text evidence="2">The sequence shown here is derived from an EMBL/GenBank/DDBJ whole genome shotgun (WGS) entry which is preliminary data.</text>
</comment>
<evidence type="ECO:0000256" key="1">
    <source>
        <dbReference type="SAM" id="MobiDB-lite"/>
    </source>
</evidence>
<feature type="compositionally biased region" description="Polar residues" evidence="1">
    <location>
        <begin position="1"/>
        <end position="13"/>
    </location>
</feature>
<organism evidence="2 3">
    <name type="scientific">Ceratitis capitata</name>
    <name type="common">Mediterranean fruit fly</name>
    <name type="synonym">Tephritis capitata</name>
    <dbReference type="NCBI Taxonomy" id="7213"/>
    <lineage>
        <taxon>Eukaryota</taxon>
        <taxon>Metazoa</taxon>
        <taxon>Ecdysozoa</taxon>
        <taxon>Arthropoda</taxon>
        <taxon>Hexapoda</taxon>
        <taxon>Insecta</taxon>
        <taxon>Pterygota</taxon>
        <taxon>Neoptera</taxon>
        <taxon>Endopterygota</taxon>
        <taxon>Diptera</taxon>
        <taxon>Brachycera</taxon>
        <taxon>Muscomorpha</taxon>
        <taxon>Tephritoidea</taxon>
        <taxon>Tephritidae</taxon>
        <taxon>Ceratitis</taxon>
        <taxon>Ceratitis</taxon>
    </lineage>
</organism>
<accession>A0A811UE75</accession>
<sequence length="103" mass="11107">MSSMMSVDSQKNAQQQQQHASRLDGVAATTVEAAQLSIANNQLSANLAAAAAAAAAAQHQLNLLRPNDALARQEQQAQDENMWRPWLSGQVFVIKNILQLAVE</sequence>
<protein>
    <submittedName>
        <fullName evidence="2">(Mediterranean fruit fly) hypothetical protein</fullName>
    </submittedName>
</protein>
<dbReference type="OrthoDB" id="6085656at2759"/>
<gene>
    <name evidence="2" type="ORF">CCAP1982_LOCUS5807</name>
</gene>
<dbReference type="Proteomes" id="UP000606786">
    <property type="component" value="Unassembled WGS sequence"/>
</dbReference>
<evidence type="ECO:0000313" key="2">
    <source>
        <dbReference type="EMBL" id="CAD6997164.1"/>
    </source>
</evidence>
<dbReference type="EMBL" id="CAJHJT010000012">
    <property type="protein sequence ID" value="CAD6997164.1"/>
    <property type="molecule type" value="Genomic_DNA"/>
</dbReference>
<keyword evidence="3" id="KW-1185">Reference proteome</keyword>
<proteinExistence type="predicted"/>
<dbReference type="AlphaFoldDB" id="A0A811UE75"/>